<evidence type="ECO:0000313" key="2">
    <source>
        <dbReference type="Proteomes" id="UP001165960"/>
    </source>
</evidence>
<gene>
    <name evidence="1" type="ORF">DSO57_1007424</name>
</gene>
<accession>A0ACC2T764</accession>
<keyword evidence="2" id="KW-1185">Reference proteome</keyword>
<name>A0ACC2T764_9FUNG</name>
<comment type="caution">
    <text evidence="1">The sequence shown here is derived from an EMBL/GenBank/DDBJ whole genome shotgun (WGS) entry which is preliminary data.</text>
</comment>
<proteinExistence type="predicted"/>
<sequence>MSGVSIHSQLDVALKGYFSCRYAGFTLQSEKEIDKHLRYLQDFLYYGWDTGIHWGNCGQEMGFLNVHKVRVVSFDDAKREFEYTGELVLRLKKLRTSTASEMDAREYGGMDLFLGVIGCDNLMGKERYRRNGDRRERNPTCFQYRYWHRTN</sequence>
<dbReference type="Proteomes" id="UP001165960">
    <property type="component" value="Unassembled WGS sequence"/>
</dbReference>
<protein>
    <submittedName>
        <fullName evidence="1">Uncharacterized protein</fullName>
    </submittedName>
</protein>
<organism evidence="1 2">
    <name type="scientific">Entomophthora muscae</name>
    <dbReference type="NCBI Taxonomy" id="34485"/>
    <lineage>
        <taxon>Eukaryota</taxon>
        <taxon>Fungi</taxon>
        <taxon>Fungi incertae sedis</taxon>
        <taxon>Zoopagomycota</taxon>
        <taxon>Entomophthoromycotina</taxon>
        <taxon>Entomophthoromycetes</taxon>
        <taxon>Entomophthorales</taxon>
        <taxon>Entomophthoraceae</taxon>
        <taxon>Entomophthora</taxon>
    </lineage>
</organism>
<evidence type="ECO:0000313" key="1">
    <source>
        <dbReference type="EMBL" id="KAJ9070493.1"/>
    </source>
</evidence>
<dbReference type="EMBL" id="QTSX02003572">
    <property type="protein sequence ID" value="KAJ9070493.1"/>
    <property type="molecule type" value="Genomic_DNA"/>
</dbReference>
<reference evidence="1" key="1">
    <citation type="submission" date="2022-04" db="EMBL/GenBank/DDBJ databases">
        <title>Genome of the entomopathogenic fungus Entomophthora muscae.</title>
        <authorList>
            <person name="Elya C."/>
            <person name="Lovett B.R."/>
            <person name="Lee E."/>
            <person name="Macias A.M."/>
            <person name="Hajek A.E."/>
            <person name="De Bivort B.L."/>
            <person name="Kasson M.T."/>
            <person name="De Fine Licht H.H."/>
            <person name="Stajich J.E."/>
        </authorList>
    </citation>
    <scope>NUCLEOTIDE SEQUENCE</scope>
    <source>
        <strain evidence="1">Berkeley</strain>
    </source>
</reference>